<evidence type="ECO:0008006" key="3">
    <source>
        <dbReference type="Google" id="ProtNLM"/>
    </source>
</evidence>
<gene>
    <name evidence="1" type="ORF">GCM10009613_61060</name>
</gene>
<dbReference type="EMBL" id="BAAAJK010000053">
    <property type="protein sequence ID" value="GAA1401927.1"/>
    <property type="molecule type" value="Genomic_DNA"/>
</dbReference>
<protein>
    <recommendedName>
        <fullName evidence="3">HNH endonuclease</fullName>
    </recommendedName>
</protein>
<organism evidence="1 2">
    <name type="scientific">Pseudonocardia kongjuensis</name>
    <dbReference type="NCBI Taxonomy" id="102227"/>
    <lineage>
        <taxon>Bacteria</taxon>
        <taxon>Bacillati</taxon>
        <taxon>Actinomycetota</taxon>
        <taxon>Actinomycetes</taxon>
        <taxon>Pseudonocardiales</taxon>
        <taxon>Pseudonocardiaceae</taxon>
        <taxon>Pseudonocardia</taxon>
    </lineage>
</organism>
<reference evidence="2" key="1">
    <citation type="journal article" date="2019" name="Int. J. Syst. Evol. Microbiol.">
        <title>The Global Catalogue of Microorganisms (GCM) 10K type strain sequencing project: providing services to taxonomists for standard genome sequencing and annotation.</title>
        <authorList>
            <consortium name="The Broad Institute Genomics Platform"/>
            <consortium name="The Broad Institute Genome Sequencing Center for Infectious Disease"/>
            <person name="Wu L."/>
            <person name="Ma J."/>
        </authorList>
    </citation>
    <scope>NUCLEOTIDE SEQUENCE [LARGE SCALE GENOMIC DNA]</scope>
    <source>
        <strain evidence="2">JCM 11896</strain>
    </source>
</reference>
<comment type="caution">
    <text evidence="1">The sequence shown here is derived from an EMBL/GenBank/DDBJ whole genome shotgun (WGS) entry which is preliminary data.</text>
</comment>
<accession>A0ABP4J327</accession>
<sequence length="137" mass="14846">MPRATRPASGRGKAVPARDIPTGLRRLVLDRDLERCVRCGRHTAGIARSIQHRQARGQGGRLGAHTAANLILLCGHATTPGGCHAYAEDRSNWADTTSHGWVVSSFAPDPAAVPVFVQWLGWCWPGEQWTPCDDSGR</sequence>
<dbReference type="InterPro" id="IPR003615">
    <property type="entry name" value="HNH_nuc"/>
</dbReference>
<evidence type="ECO:0000313" key="1">
    <source>
        <dbReference type="EMBL" id="GAA1401927.1"/>
    </source>
</evidence>
<dbReference type="CDD" id="cd00085">
    <property type="entry name" value="HNHc"/>
    <property type="match status" value="1"/>
</dbReference>
<keyword evidence="2" id="KW-1185">Reference proteome</keyword>
<proteinExistence type="predicted"/>
<name>A0ABP4J327_9PSEU</name>
<dbReference type="Proteomes" id="UP001501414">
    <property type="component" value="Unassembled WGS sequence"/>
</dbReference>
<evidence type="ECO:0000313" key="2">
    <source>
        <dbReference type="Proteomes" id="UP001501414"/>
    </source>
</evidence>